<feature type="non-terminal residue" evidence="1">
    <location>
        <position position="208"/>
    </location>
</feature>
<evidence type="ECO:0000313" key="2">
    <source>
        <dbReference type="Proteomes" id="UP000652761"/>
    </source>
</evidence>
<dbReference type="PANTHER" id="PTHR48475">
    <property type="entry name" value="RIBONUCLEASE H"/>
    <property type="match status" value="1"/>
</dbReference>
<feature type="non-terminal residue" evidence="1">
    <location>
        <position position="1"/>
    </location>
</feature>
<dbReference type="GO" id="GO:0003676">
    <property type="term" value="F:nucleic acid binding"/>
    <property type="evidence" value="ECO:0007669"/>
    <property type="project" value="InterPro"/>
</dbReference>
<dbReference type="PANTHER" id="PTHR48475:SF1">
    <property type="entry name" value="RNASE H TYPE-1 DOMAIN-CONTAINING PROTEIN"/>
    <property type="match status" value="1"/>
</dbReference>
<evidence type="ECO:0008006" key="3">
    <source>
        <dbReference type="Google" id="ProtNLM"/>
    </source>
</evidence>
<organism evidence="1 2">
    <name type="scientific">Colocasia esculenta</name>
    <name type="common">Wild taro</name>
    <name type="synonym">Arum esculentum</name>
    <dbReference type="NCBI Taxonomy" id="4460"/>
    <lineage>
        <taxon>Eukaryota</taxon>
        <taxon>Viridiplantae</taxon>
        <taxon>Streptophyta</taxon>
        <taxon>Embryophyta</taxon>
        <taxon>Tracheophyta</taxon>
        <taxon>Spermatophyta</taxon>
        <taxon>Magnoliopsida</taxon>
        <taxon>Liliopsida</taxon>
        <taxon>Araceae</taxon>
        <taxon>Aroideae</taxon>
        <taxon>Colocasieae</taxon>
        <taxon>Colocasia</taxon>
    </lineage>
</organism>
<keyword evidence="2" id="KW-1185">Reference proteome</keyword>
<gene>
    <name evidence="1" type="ORF">Taro_001624</name>
</gene>
<dbReference type="InterPro" id="IPR012337">
    <property type="entry name" value="RNaseH-like_sf"/>
</dbReference>
<comment type="caution">
    <text evidence="1">The sequence shown here is derived from an EMBL/GenBank/DDBJ whole genome shotgun (WGS) entry which is preliminary data.</text>
</comment>
<dbReference type="Gene3D" id="3.30.420.10">
    <property type="entry name" value="Ribonuclease H-like superfamily/Ribonuclease H"/>
    <property type="match status" value="1"/>
</dbReference>
<accession>A0A843TBM3</accession>
<dbReference type="EMBL" id="NMUH01000035">
    <property type="protein sequence ID" value="MQL69348.1"/>
    <property type="molecule type" value="Genomic_DNA"/>
</dbReference>
<sequence length="208" mass="23729">TCGALLVGGTDIGCRHWSPTSPFLVPHSRVLRPETLEVPGMGLRLCVRRSVYYFCTCVLVCSVLGEFPTEPVTREAHPYPPQVLCTYRTRDPKLKPYQDLVTLLAKQFNKIIYIHTPRSQNILADALASLASSLSFPLSQSAETIIVQRLEAPSTQDPWFNNLRNSLLVKAERREVKEVMLMELGEIMEEERSWYHEIEQYCKDSTFP</sequence>
<reference evidence="1" key="1">
    <citation type="submission" date="2017-07" db="EMBL/GenBank/DDBJ databases">
        <title>Taro Niue Genome Assembly and Annotation.</title>
        <authorList>
            <person name="Atibalentja N."/>
            <person name="Keating K."/>
            <person name="Fields C.J."/>
        </authorList>
    </citation>
    <scope>NUCLEOTIDE SEQUENCE</scope>
    <source>
        <strain evidence="1">Niue_2</strain>
        <tissue evidence="1">Leaf</tissue>
    </source>
</reference>
<protein>
    <recommendedName>
        <fullName evidence="3">RNase H type-1 domain-containing protein</fullName>
    </recommendedName>
</protein>
<evidence type="ECO:0000313" key="1">
    <source>
        <dbReference type="EMBL" id="MQL69348.1"/>
    </source>
</evidence>
<proteinExistence type="predicted"/>
<dbReference type="InterPro" id="IPR036397">
    <property type="entry name" value="RNaseH_sf"/>
</dbReference>
<name>A0A843TBM3_COLES</name>
<dbReference type="SUPFAM" id="SSF53098">
    <property type="entry name" value="Ribonuclease H-like"/>
    <property type="match status" value="1"/>
</dbReference>
<dbReference type="OrthoDB" id="2139127at2759"/>
<dbReference type="AlphaFoldDB" id="A0A843TBM3"/>
<dbReference type="Proteomes" id="UP000652761">
    <property type="component" value="Unassembled WGS sequence"/>
</dbReference>